<dbReference type="InterPro" id="IPR018905">
    <property type="entry name" value="A-galactase_NEW3"/>
</dbReference>
<dbReference type="EMBL" id="QAYG01000006">
    <property type="protein sequence ID" value="PTW59694.1"/>
    <property type="molecule type" value="Genomic_DNA"/>
</dbReference>
<accession>A0A2T5V7G0</accession>
<dbReference type="Gene3D" id="2.60.40.10">
    <property type="entry name" value="Immunoglobulins"/>
    <property type="match status" value="1"/>
</dbReference>
<feature type="chain" id="PRO_5015468677" evidence="2">
    <location>
        <begin position="25"/>
        <end position="404"/>
    </location>
</feature>
<feature type="transmembrane region" description="Helical" evidence="1">
    <location>
        <begin position="378"/>
        <end position="398"/>
    </location>
</feature>
<dbReference type="AlphaFoldDB" id="A0A2T5V7G0"/>
<protein>
    <submittedName>
        <fullName evidence="4">Putative repeat protein (TIGR01451 family)</fullName>
    </submittedName>
</protein>
<dbReference type="OrthoDB" id="8631677at2"/>
<keyword evidence="2" id="KW-0732">Signal</keyword>
<evidence type="ECO:0000259" key="3">
    <source>
        <dbReference type="Pfam" id="PF10633"/>
    </source>
</evidence>
<dbReference type="Proteomes" id="UP000244081">
    <property type="component" value="Unassembled WGS sequence"/>
</dbReference>
<dbReference type="Pfam" id="PF10633">
    <property type="entry name" value="NPCBM_assoc"/>
    <property type="match status" value="1"/>
</dbReference>
<evidence type="ECO:0000313" key="4">
    <source>
        <dbReference type="EMBL" id="PTW59694.1"/>
    </source>
</evidence>
<organism evidence="4 5">
    <name type="scientific">Breoghania corrubedonensis</name>
    <dbReference type="NCBI Taxonomy" id="665038"/>
    <lineage>
        <taxon>Bacteria</taxon>
        <taxon>Pseudomonadati</taxon>
        <taxon>Pseudomonadota</taxon>
        <taxon>Alphaproteobacteria</taxon>
        <taxon>Hyphomicrobiales</taxon>
        <taxon>Stappiaceae</taxon>
        <taxon>Breoghania</taxon>
    </lineage>
</organism>
<dbReference type="InterPro" id="IPR013783">
    <property type="entry name" value="Ig-like_fold"/>
</dbReference>
<evidence type="ECO:0000256" key="1">
    <source>
        <dbReference type="SAM" id="Phobius"/>
    </source>
</evidence>
<sequence length="404" mass="42206">MSLGRAWLSAFAAASLITILPASAETMMMGQDQAQPVRGLWLTTPFPERTVDFGDTVKLDISLKNKAMPPERVELALDGLPEGWTSEIDGSGSKVSAAIVGTDDTETLHLILTPPKDSPKSAGTFAFNVRGTVENATPGAPSKLDLPIKLTMAEARPAKLTLDPKLPSLRGTAKSSFDFELKLKNDSPKDTVVNLASKAPDGFQVAFTEGYGSQEITSLPVKANETKTIKAKVKAPQNVAAGTYDVAIGAQSDSITAAAPLHLQITGQPKIALMGPGGLLSGTATAGEERDFTFTVANTGSDTARDVTLTARAPSGWKAEMEPKTLGELAPDAKQEISLHLTPAKNAVAGDYMTSVRASGSGVSNSADFRVTVATSTLWGATGLGVIAAALLVMAVGVRRYGRR</sequence>
<comment type="caution">
    <text evidence="4">The sequence shown here is derived from an EMBL/GenBank/DDBJ whole genome shotgun (WGS) entry which is preliminary data.</text>
</comment>
<evidence type="ECO:0000313" key="5">
    <source>
        <dbReference type="Proteomes" id="UP000244081"/>
    </source>
</evidence>
<reference evidence="4 5" key="1">
    <citation type="submission" date="2018-04" db="EMBL/GenBank/DDBJ databases">
        <title>Genomic Encyclopedia of Archaeal and Bacterial Type Strains, Phase II (KMG-II): from individual species to whole genera.</title>
        <authorList>
            <person name="Goeker M."/>
        </authorList>
    </citation>
    <scope>NUCLEOTIDE SEQUENCE [LARGE SCALE GENOMIC DNA]</scope>
    <source>
        <strain evidence="4 5">DSM 23382</strain>
    </source>
</reference>
<keyword evidence="5" id="KW-1185">Reference proteome</keyword>
<feature type="domain" description="Alpha-galactosidase NEW3" evidence="3">
    <location>
        <begin position="284"/>
        <end position="359"/>
    </location>
</feature>
<keyword evidence="1" id="KW-1133">Transmembrane helix</keyword>
<keyword evidence="1" id="KW-0472">Membrane</keyword>
<proteinExistence type="predicted"/>
<gene>
    <name evidence="4" type="ORF">C8N35_10676</name>
</gene>
<feature type="signal peptide" evidence="2">
    <location>
        <begin position="1"/>
        <end position="24"/>
    </location>
</feature>
<keyword evidence="1" id="KW-0812">Transmembrane</keyword>
<dbReference type="RefSeq" id="WP_107990652.1">
    <property type="nucleotide sequence ID" value="NZ_QAYG01000006.1"/>
</dbReference>
<evidence type="ECO:0000256" key="2">
    <source>
        <dbReference type="SAM" id="SignalP"/>
    </source>
</evidence>
<dbReference type="PANTHER" id="PTHR39198:SF1">
    <property type="entry name" value="ALPHA-GALACTOSIDASE NEW3 DOMAIN-CONTAINING PROTEIN"/>
    <property type="match status" value="1"/>
</dbReference>
<dbReference type="PANTHER" id="PTHR39198">
    <property type="entry name" value="HYPOTHETICAL MEMBRANE PROTEIN, CONSERVED"/>
    <property type="match status" value="1"/>
</dbReference>
<name>A0A2T5V7G0_9HYPH</name>